<evidence type="ECO:0000256" key="1">
    <source>
        <dbReference type="ARBA" id="ARBA00022737"/>
    </source>
</evidence>
<dbReference type="EMBL" id="AP017312">
    <property type="protein sequence ID" value="BAU29800.1"/>
    <property type="molecule type" value="Genomic_DNA"/>
</dbReference>
<dbReference type="InterPro" id="IPR011042">
    <property type="entry name" value="6-blade_b-propeller_TolB-like"/>
</dbReference>
<dbReference type="GO" id="GO:0004674">
    <property type="term" value="F:protein serine/threonine kinase activity"/>
    <property type="evidence" value="ECO:0007669"/>
    <property type="project" value="UniProtKB-EC"/>
</dbReference>
<dbReference type="EC" id="2.7.11.1" evidence="5"/>
<dbReference type="InterPro" id="IPR050952">
    <property type="entry name" value="TRIM-NHL_E3_ligases"/>
</dbReference>
<keyword evidence="5" id="KW-0808">Transferase</keyword>
<feature type="domain" description="SLH" evidence="4">
    <location>
        <begin position="1040"/>
        <end position="1103"/>
    </location>
</feature>
<dbReference type="SUPFAM" id="SSF101898">
    <property type="entry name" value="NHL repeat"/>
    <property type="match status" value="3"/>
</dbReference>
<feature type="repeat" description="NHL" evidence="2">
    <location>
        <begin position="98"/>
        <end position="134"/>
    </location>
</feature>
<feature type="repeat" description="NHL" evidence="2">
    <location>
        <begin position="369"/>
        <end position="412"/>
    </location>
</feature>
<feature type="domain" description="SLH" evidence="4">
    <location>
        <begin position="1105"/>
        <end position="1160"/>
    </location>
</feature>
<evidence type="ECO:0000313" key="5">
    <source>
        <dbReference type="EMBL" id="BAU29800.1"/>
    </source>
</evidence>
<evidence type="ECO:0000256" key="3">
    <source>
        <dbReference type="SAM" id="MobiDB-lite"/>
    </source>
</evidence>
<feature type="repeat" description="NHL" evidence="2">
    <location>
        <begin position="232"/>
        <end position="274"/>
    </location>
</feature>
<dbReference type="Pfam" id="PF12733">
    <property type="entry name" value="Cadherin-like"/>
    <property type="match status" value="2"/>
</dbReference>
<keyword evidence="1" id="KW-0677">Repeat</keyword>
<gene>
    <name evidence="5" type="primary">pknD_3</name>
    <name evidence="5" type="ORF">CB4_04037</name>
</gene>
<dbReference type="RefSeq" id="WP_096467446.1">
    <property type="nucleotide sequence ID" value="NZ_AP017312.1"/>
</dbReference>
<dbReference type="CDD" id="cd14955">
    <property type="entry name" value="NHL_like_4"/>
    <property type="match status" value="2"/>
</dbReference>
<evidence type="ECO:0000259" key="4">
    <source>
        <dbReference type="PROSITE" id="PS51272"/>
    </source>
</evidence>
<dbReference type="PROSITE" id="PS51272">
    <property type="entry name" value="SLH"/>
    <property type="match status" value="3"/>
</dbReference>
<dbReference type="PANTHER" id="PTHR24104:SF25">
    <property type="entry name" value="PROTEIN LIN-41"/>
    <property type="match status" value="1"/>
</dbReference>
<name>A0A0U4WNJ0_9BACL</name>
<reference evidence="5 6" key="1">
    <citation type="submission" date="2015-12" db="EMBL/GenBank/DDBJ databases">
        <title>Genome sequence of Aneurinibacillus soli.</title>
        <authorList>
            <person name="Lee J.S."/>
            <person name="Lee K.C."/>
            <person name="Kim K.K."/>
            <person name="Lee B.W."/>
        </authorList>
    </citation>
    <scope>NUCLEOTIDE SEQUENCE [LARGE SCALE GENOMIC DNA]</scope>
    <source>
        <strain evidence="5 6">CB4</strain>
    </source>
</reference>
<dbReference type="InterPro" id="IPR001258">
    <property type="entry name" value="NHL_repeat"/>
</dbReference>
<dbReference type="InterPro" id="IPR025883">
    <property type="entry name" value="Cadherin-like_domain"/>
</dbReference>
<feature type="repeat" description="NHL" evidence="2">
    <location>
        <begin position="342"/>
        <end position="365"/>
    </location>
</feature>
<feature type="repeat" description="NHL" evidence="2">
    <location>
        <begin position="463"/>
        <end position="506"/>
    </location>
</feature>
<dbReference type="Gene3D" id="2.60.40.2340">
    <property type="match status" value="1"/>
</dbReference>
<dbReference type="Gene3D" id="2.120.10.30">
    <property type="entry name" value="TolB, C-terminal domain"/>
    <property type="match status" value="6"/>
</dbReference>
<protein>
    <submittedName>
        <fullName evidence="5">Serine/threonine-protein kinase PknD</fullName>
        <ecNumber evidence="5">2.7.11.1</ecNumber>
    </submittedName>
</protein>
<feature type="repeat" description="NHL" evidence="2">
    <location>
        <begin position="510"/>
        <end position="553"/>
    </location>
</feature>
<feature type="region of interest" description="Disordered" evidence="3">
    <location>
        <begin position="808"/>
        <end position="836"/>
    </location>
</feature>
<evidence type="ECO:0000256" key="2">
    <source>
        <dbReference type="PROSITE-ProRule" id="PRU00504"/>
    </source>
</evidence>
<dbReference type="InterPro" id="IPR001119">
    <property type="entry name" value="SLH_dom"/>
</dbReference>
<dbReference type="KEGG" id="asoc:CB4_04037"/>
<feature type="repeat" description="NHL" evidence="2">
    <location>
        <begin position="185"/>
        <end position="228"/>
    </location>
</feature>
<feature type="domain" description="SLH" evidence="4">
    <location>
        <begin position="979"/>
        <end position="1039"/>
    </location>
</feature>
<dbReference type="Gene3D" id="2.60.220.30">
    <property type="match status" value="1"/>
</dbReference>
<dbReference type="AlphaFoldDB" id="A0A0U4WNJ0"/>
<dbReference type="PROSITE" id="PS51125">
    <property type="entry name" value="NHL"/>
    <property type="match status" value="11"/>
</dbReference>
<feature type="compositionally biased region" description="Gly residues" evidence="3">
    <location>
        <begin position="812"/>
        <end position="821"/>
    </location>
</feature>
<feature type="repeat" description="NHL" evidence="2">
    <location>
        <begin position="285"/>
        <end position="321"/>
    </location>
</feature>
<sequence length="1160" mass="122538">MSIRYTKELYWLLVVVLLTGAISVNFSTKAYAAIRSDGIHEVPTSGGFKLPAIGGEFNSPKGIAVDSSGNVYVVDTNNNRIQKFDSSGTYVTQWGSDGSGDGQFSYPQGIAVDSSGNVYVVDSNNKRIEKFDSSGTYITKWGSYGSGDGQFSYPQGIAVDSSGNVYVADTNNNRIEKFDSSGTYVTKWGSYGSGDGQFQYPQGVAVDSSGNVYVLDSSNNRIQKFDSSGTYVTKWGSYGSGDGQFRYPQVIAVDSSGNVYVEDYNNRIQKFDSSGTYVTQWGSDGSGDGQFSYPQGIAVDSSGNVYVADTNNNRIEKFDSSGTYVTKWGSYGSSFIDPSFSATDSSGNVYVADTRNNRIEKFDSSGTYVTKWGSYGSGDGQFQNPQGIAVDSSGNVYVVDSDNNRIEKFDSSGTYVTKWGSNGSGDGQFQYPQGIAVDSSGNVYVADCNNNRIEKFDSNGTYVTKWGSNGSGDGQFQYPQGIAVDSSENVYVADSDNDRIQKFDSNGAYLTQWGSNGSGDGQFQYPQGIAVDSSENVYVADSDNDRIQKFDSNGAYLTQWGSSNPGDVQFVYPYGVTVDSSGNMYVLDENYDTEDDQIRKFSPNNNAPVTGLTLSAGTLSPSFTSNITSYTASVATSVDTVTVTPMLGDPTATVNVSVASGTVTSTVNNNVTSYSVPLNVGANPIQIVVTALDGTSKTYTVTVTRGEPAASSNADLSGLTLSSGTLSPVFASGTTTYTSSVANGVSSLIATANVYDSNATMTVNGAAVASGQASGAINLSVGSNPITIVVTAQNGTSKTYTVTVTRAQAPSSGGGGGGGGSITPPTPSNDKVTSTDGKLTLPIGKTGKVSLGDAVTITIPADAAGKELKLTIEKLSDTQKLLTKKDVLASPIYEILKNFSENFSKPVTLTLSFDPASLKSNQKASVFYYDEAKKSWIEVGGKVNGNHVTVEVNHFTKYAVFAVGQAADMPITDHPTDTKTEVNFSDISRHWAEANIKQAVSSGIVSGYPDGTFKPNSTVTRAEFAVMLMNTLKPQGEGAALTFTDTAKISVWAQKAVAQAVHAGIINGYEDGTFRPDAEITRPEMAAMIANALGQSIKEDTATGFADDKDIPAWAKGAVAAMKKLGIIEGKGTNEFAPGDKTTRAEAVTVLLKMLAHKSK</sequence>
<proteinExistence type="predicted"/>
<feature type="repeat" description="NHL" evidence="2">
    <location>
        <begin position="54"/>
        <end position="87"/>
    </location>
</feature>
<dbReference type="Proteomes" id="UP000217696">
    <property type="component" value="Chromosome"/>
</dbReference>
<feature type="repeat" description="NHL" evidence="2">
    <location>
        <begin position="142"/>
        <end position="181"/>
    </location>
</feature>
<feature type="repeat" description="NHL" evidence="2">
    <location>
        <begin position="416"/>
        <end position="459"/>
    </location>
</feature>
<dbReference type="Pfam" id="PF01436">
    <property type="entry name" value="NHL"/>
    <property type="match status" value="9"/>
</dbReference>
<dbReference type="GO" id="GO:0008270">
    <property type="term" value="F:zinc ion binding"/>
    <property type="evidence" value="ECO:0007669"/>
    <property type="project" value="UniProtKB-KW"/>
</dbReference>
<accession>A0A0U4WNJ0</accession>
<keyword evidence="6" id="KW-1185">Reference proteome</keyword>
<evidence type="ECO:0000313" key="6">
    <source>
        <dbReference type="Proteomes" id="UP000217696"/>
    </source>
</evidence>
<dbReference type="Gene3D" id="2.40.10.500">
    <property type="match status" value="1"/>
</dbReference>
<dbReference type="PANTHER" id="PTHR24104">
    <property type="entry name" value="E3 UBIQUITIN-PROTEIN LIGASE NHLRC1-RELATED"/>
    <property type="match status" value="1"/>
</dbReference>
<organism evidence="5 6">
    <name type="scientific">Aneurinibacillus soli</name>
    <dbReference type="NCBI Taxonomy" id="1500254"/>
    <lineage>
        <taxon>Bacteria</taxon>
        <taxon>Bacillati</taxon>
        <taxon>Bacillota</taxon>
        <taxon>Bacilli</taxon>
        <taxon>Bacillales</taxon>
        <taxon>Paenibacillaceae</taxon>
        <taxon>Aneurinibacillus group</taxon>
        <taxon>Aneurinibacillus</taxon>
    </lineage>
</organism>
<keyword evidence="5" id="KW-0418">Kinase</keyword>
<dbReference type="Pfam" id="PF00395">
    <property type="entry name" value="SLH"/>
    <property type="match status" value="3"/>
</dbReference>